<keyword evidence="5 7" id="KW-0408">Iron</keyword>
<sequence length="459" mass="50983">MTKAISRTAVDQLPLAPRNPLPLRRQLEVLRSFHTGPEILRDAGGPVTRIKLVPSWLMPEIVLTTSPQGAHDVLGTSDAIVERNALHHEMRSMIGANLFVVPHDEWLPRRRLLQPLFTKKHVRDYGGPMAESAETIALSWGSSSEVDLDVQCRKLTLRALGRSVLGLDLDDHADRIAQPLQVMLKYVADRAIQPVRMPSWVFTPARRRARAASAELRALASEVLTACREHADVDAPLVRSLIDARDPSTGEGLSDADIRDELIVFMGAGHDTTATTMAYALWQLGWHPAMQERLRAEVDAVGDRRLTPDDLGSLHYTVQVLHEALRLCPPGAMNGRLAMQDIEVDGYRVRAGTFVTVGVYALQRDPNLWDRAAEFDPDRFGPEFAKDIDRWKYLPFGAGPRTCVGDHFAMLELALALATIVRHVEIQSLEPEFPMATPFTTVAAAPIRARVTRRSLTTP</sequence>
<dbReference type="InterPro" id="IPR002401">
    <property type="entry name" value="Cyt_P450_E_grp-I"/>
</dbReference>
<organism evidence="9 10">
    <name type="scientific">Mycolicibacterium hodleri</name>
    <dbReference type="NCBI Taxonomy" id="49897"/>
    <lineage>
        <taxon>Bacteria</taxon>
        <taxon>Bacillati</taxon>
        <taxon>Actinomycetota</taxon>
        <taxon>Actinomycetes</taxon>
        <taxon>Mycobacteriales</taxon>
        <taxon>Mycobacteriaceae</taxon>
        <taxon>Mycolicibacterium</taxon>
    </lineage>
</organism>
<keyword evidence="10" id="KW-1185">Reference proteome</keyword>
<dbReference type="GO" id="GO:0020037">
    <property type="term" value="F:heme binding"/>
    <property type="evidence" value="ECO:0007669"/>
    <property type="project" value="InterPro"/>
</dbReference>
<dbReference type="GO" id="GO:0004497">
    <property type="term" value="F:monooxygenase activity"/>
    <property type="evidence" value="ECO:0007669"/>
    <property type="project" value="UniProtKB-KW"/>
</dbReference>
<dbReference type="InterPro" id="IPR036396">
    <property type="entry name" value="Cyt_P450_sf"/>
</dbReference>
<accession>A0A502ED15</accession>
<dbReference type="AlphaFoldDB" id="A0A502ED15"/>
<evidence type="ECO:0000256" key="7">
    <source>
        <dbReference type="PIRSR" id="PIRSR602401-1"/>
    </source>
</evidence>
<evidence type="ECO:0000256" key="5">
    <source>
        <dbReference type="ARBA" id="ARBA00023004"/>
    </source>
</evidence>
<proteinExistence type="inferred from homology"/>
<dbReference type="InterPro" id="IPR001128">
    <property type="entry name" value="Cyt_P450"/>
</dbReference>
<evidence type="ECO:0000256" key="4">
    <source>
        <dbReference type="ARBA" id="ARBA00023002"/>
    </source>
</evidence>
<dbReference type="PRINTS" id="PR00463">
    <property type="entry name" value="EP450I"/>
</dbReference>
<evidence type="ECO:0000256" key="1">
    <source>
        <dbReference type="ARBA" id="ARBA00010617"/>
    </source>
</evidence>
<dbReference type="SUPFAM" id="SSF48264">
    <property type="entry name" value="Cytochrome P450"/>
    <property type="match status" value="1"/>
</dbReference>
<dbReference type="Pfam" id="PF00067">
    <property type="entry name" value="p450"/>
    <property type="match status" value="1"/>
</dbReference>
<evidence type="ECO:0000313" key="9">
    <source>
        <dbReference type="EMBL" id="TPG35615.1"/>
    </source>
</evidence>
<evidence type="ECO:0000256" key="6">
    <source>
        <dbReference type="ARBA" id="ARBA00023033"/>
    </source>
</evidence>
<dbReference type="OrthoDB" id="7376058at2"/>
<evidence type="ECO:0000256" key="3">
    <source>
        <dbReference type="ARBA" id="ARBA00022723"/>
    </source>
</evidence>
<dbReference type="RefSeq" id="WP_140688828.1">
    <property type="nucleotide sequence ID" value="NZ_RCZG01000002.1"/>
</dbReference>
<evidence type="ECO:0000313" key="10">
    <source>
        <dbReference type="Proteomes" id="UP000320095"/>
    </source>
</evidence>
<feature type="binding site" description="axial binding residue" evidence="7">
    <location>
        <position position="403"/>
    </location>
    <ligand>
        <name>heme</name>
        <dbReference type="ChEBI" id="CHEBI:30413"/>
    </ligand>
    <ligandPart>
        <name>Fe</name>
        <dbReference type="ChEBI" id="CHEBI:18248"/>
    </ligandPart>
</feature>
<reference evidence="9 10" key="1">
    <citation type="journal article" date="2019" name="Environ. Microbiol.">
        <title>Species interactions and distinct microbial communities in high Arctic permafrost affected cryosols are associated with the CH4 and CO2 gas fluxes.</title>
        <authorList>
            <person name="Altshuler I."/>
            <person name="Hamel J."/>
            <person name="Turney S."/>
            <person name="Magnuson E."/>
            <person name="Levesque R."/>
            <person name="Greer C."/>
            <person name="Whyte L.G."/>
        </authorList>
    </citation>
    <scope>NUCLEOTIDE SEQUENCE [LARGE SCALE GENOMIC DNA]</scope>
    <source>
        <strain evidence="9 10">S5.20</strain>
    </source>
</reference>
<dbReference type="PANTHER" id="PTHR24291:SF50">
    <property type="entry name" value="BIFUNCTIONAL ALBAFLAVENONE MONOOXYGENASE_TERPENE SYNTHASE"/>
    <property type="match status" value="1"/>
</dbReference>
<dbReference type="PROSITE" id="PS00086">
    <property type="entry name" value="CYTOCHROME_P450"/>
    <property type="match status" value="1"/>
</dbReference>
<dbReference type="InterPro" id="IPR017972">
    <property type="entry name" value="Cyt_P450_CS"/>
</dbReference>
<keyword evidence="6 8" id="KW-0503">Monooxygenase</keyword>
<name>A0A502ED15_9MYCO</name>
<dbReference type="GO" id="GO:0016705">
    <property type="term" value="F:oxidoreductase activity, acting on paired donors, with incorporation or reduction of molecular oxygen"/>
    <property type="evidence" value="ECO:0007669"/>
    <property type="project" value="InterPro"/>
</dbReference>
<dbReference type="Gene3D" id="1.10.630.10">
    <property type="entry name" value="Cytochrome P450"/>
    <property type="match status" value="1"/>
</dbReference>
<keyword evidence="3 7" id="KW-0479">Metal-binding</keyword>
<protein>
    <submittedName>
        <fullName evidence="9">Cytochrome P450</fullName>
    </submittedName>
</protein>
<comment type="similarity">
    <text evidence="1 8">Belongs to the cytochrome P450 family.</text>
</comment>
<evidence type="ECO:0000256" key="8">
    <source>
        <dbReference type="RuleBase" id="RU000461"/>
    </source>
</evidence>
<dbReference type="PANTHER" id="PTHR24291">
    <property type="entry name" value="CYTOCHROME P450 FAMILY 4"/>
    <property type="match status" value="1"/>
</dbReference>
<dbReference type="EMBL" id="RCZG01000002">
    <property type="protein sequence ID" value="TPG35615.1"/>
    <property type="molecule type" value="Genomic_DNA"/>
</dbReference>
<dbReference type="GO" id="GO:0005506">
    <property type="term" value="F:iron ion binding"/>
    <property type="evidence" value="ECO:0007669"/>
    <property type="project" value="InterPro"/>
</dbReference>
<comment type="caution">
    <text evidence="9">The sequence shown here is derived from an EMBL/GenBank/DDBJ whole genome shotgun (WGS) entry which is preliminary data.</text>
</comment>
<dbReference type="PRINTS" id="PR00385">
    <property type="entry name" value="P450"/>
</dbReference>
<dbReference type="InterPro" id="IPR050196">
    <property type="entry name" value="Cytochrome_P450_Monoox"/>
</dbReference>
<dbReference type="Proteomes" id="UP000320095">
    <property type="component" value="Unassembled WGS sequence"/>
</dbReference>
<keyword evidence="2 7" id="KW-0349">Heme</keyword>
<keyword evidence="4 8" id="KW-0560">Oxidoreductase</keyword>
<comment type="cofactor">
    <cofactor evidence="7">
        <name>heme</name>
        <dbReference type="ChEBI" id="CHEBI:30413"/>
    </cofactor>
</comment>
<evidence type="ECO:0000256" key="2">
    <source>
        <dbReference type="ARBA" id="ARBA00022617"/>
    </source>
</evidence>
<gene>
    <name evidence="9" type="ORF">EAH80_05875</name>
</gene>